<feature type="domain" description="Cadherin" evidence="17">
    <location>
        <begin position="770"/>
        <end position="878"/>
    </location>
</feature>
<dbReference type="InterPro" id="IPR008979">
    <property type="entry name" value="Galactose-bd-like_sf"/>
</dbReference>
<dbReference type="STRING" id="50429.A0A2B4S9B2"/>
<organism evidence="18 19">
    <name type="scientific">Stylophora pistillata</name>
    <name type="common">Smooth cauliflower coral</name>
    <dbReference type="NCBI Taxonomy" id="50429"/>
    <lineage>
        <taxon>Eukaryota</taxon>
        <taxon>Metazoa</taxon>
        <taxon>Cnidaria</taxon>
        <taxon>Anthozoa</taxon>
        <taxon>Hexacorallia</taxon>
        <taxon>Scleractinia</taxon>
        <taxon>Astrocoeniina</taxon>
        <taxon>Pocilloporidae</taxon>
        <taxon>Stylophora</taxon>
    </lineage>
</organism>
<feature type="region of interest" description="Disordered" evidence="13">
    <location>
        <begin position="4364"/>
        <end position="4403"/>
    </location>
</feature>
<dbReference type="PROSITE" id="PS00232">
    <property type="entry name" value="CADHERIN_1"/>
    <property type="match status" value="22"/>
</dbReference>
<keyword evidence="11" id="KW-0325">Glycoprotein</keyword>
<keyword evidence="8 14" id="KW-1133">Transmembrane helix</keyword>
<feature type="signal peptide" evidence="15">
    <location>
        <begin position="1"/>
        <end position="24"/>
    </location>
</feature>
<dbReference type="FunFam" id="2.60.120.260:FF:000016">
    <property type="entry name" value="Contactin-associated protein-like 4 isoform 1"/>
    <property type="match status" value="1"/>
</dbReference>
<evidence type="ECO:0000256" key="1">
    <source>
        <dbReference type="ARBA" id="ARBA00004167"/>
    </source>
</evidence>
<feature type="domain" description="Cadherin" evidence="17">
    <location>
        <begin position="2684"/>
        <end position="2782"/>
    </location>
</feature>
<evidence type="ECO:0000256" key="13">
    <source>
        <dbReference type="SAM" id="MobiDB-lite"/>
    </source>
</evidence>
<dbReference type="FunFam" id="2.60.40.60:FF:000033">
    <property type="entry name" value="FAT atypical cadherin 1"/>
    <property type="match status" value="2"/>
</dbReference>
<comment type="subcellular location">
    <subcellularLocation>
        <location evidence="1">Membrane</location>
        <topology evidence="1">Single-pass membrane protein</topology>
    </subcellularLocation>
</comment>
<feature type="domain" description="Cadherin" evidence="17">
    <location>
        <begin position="4028"/>
        <end position="4143"/>
    </location>
</feature>
<feature type="domain" description="Cadherin" evidence="17">
    <location>
        <begin position="1375"/>
        <end position="1479"/>
    </location>
</feature>
<evidence type="ECO:0000256" key="10">
    <source>
        <dbReference type="ARBA" id="ARBA00023157"/>
    </source>
</evidence>
<accession>A0A2B4S9B2</accession>
<dbReference type="SUPFAM" id="SSF49313">
    <property type="entry name" value="Cadherin-like"/>
    <property type="match status" value="36"/>
</dbReference>
<dbReference type="OrthoDB" id="6021508at2759"/>
<feature type="domain" description="Cadherin" evidence="17">
    <location>
        <begin position="453"/>
        <end position="561"/>
    </location>
</feature>
<dbReference type="FunFam" id="2.60.40.60:FF:000058">
    <property type="entry name" value="FAT atypical cadherin 3"/>
    <property type="match status" value="2"/>
</dbReference>
<feature type="domain" description="Cadherin" evidence="17">
    <location>
        <begin position="1288"/>
        <end position="1374"/>
    </location>
</feature>
<dbReference type="GO" id="GO:0005911">
    <property type="term" value="C:cell-cell junction"/>
    <property type="evidence" value="ECO:0007669"/>
    <property type="project" value="TreeGrafter"/>
</dbReference>
<proteinExistence type="predicted"/>
<feature type="domain" description="Cadherin" evidence="17">
    <location>
        <begin position="2896"/>
        <end position="2996"/>
    </location>
</feature>
<dbReference type="GO" id="GO:0005886">
    <property type="term" value="C:plasma membrane"/>
    <property type="evidence" value="ECO:0007669"/>
    <property type="project" value="InterPro"/>
</dbReference>
<keyword evidence="19" id="KW-1185">Reference proteome</keyword>
<evidence type="ECO:0000256" key="9">
    <source>
        <dbReference type="ARBA" id="ARBA00023136"/>
    </source>
</evidence>
<dbReference type="PROSITE" id="PS01285">
    <property type="entry name" value="FA58C_1"/>
    <property type="match status" value="1"/>
</dbReference>
<feature type="domain" description="Cadherin" evidence="17">
    <location>
        <begin position="562"/>
        <end position="664"/>
    </location>
</feature>
<feature type="domain" description="Cadherin" evidence="17">
    <location>
        <begin position="666"/>
        <end position="769"/>
    </location>
</feature>
<dbReference type="InterPro" id="IPR015919">
    <property type="entry name" value="Cadherin-like_sf"/>
</dbReference>
<sequence>MYLTAKLLHLLLISFLYLAQRLQAQPNQRPKFSENQFIATFKEEEPNGTRVTQVSATDAEGNTISYEIASDADGKFSIDQSSGWITSNVVIDRETSPDQSIQFTVYAYDNVNGPAAKVSATVSITIEDINDNTPVFQNTPYQKRISEDISSTSTIFTVTATDADMPDPPAKDLIQFTIVEGNVGDKFHIDLYGGSVVVIKKLDYESINNYTLKILAKDSGPGIELNSSATLNILIDDADDLPAEFSPSSYEAEVPENAAKGTYVTTVTARDGDKMLDAPVEYFIDTNTNPNSVFTILGISGVITVNGSLDRETTDSYNLRIGATSTNHNPVYANVKITVKDVNDNSPVFIDAPYSGEILENASLGMTVMRVTAVDKDEGNNAVFSYSLERAGGKFTVTPAGYILVNDEIDRETEDVHSFQVVAKETKTSEERQAVASVTVNVTDLNDNNPKCSQAVYRVTVPENRPGNTFVVKITASDPDLGPSGTIRFSFVPDANDHYKFFTIDPINGSIYSTASFDREHLALYKLTTRATDQPISGQARFGDCRVEVTISDENDNNPRFTKLPNKTSVSEGASINTVLYRVQAADPDEGGNAVVSYTISAGNTNDTFSLNINSGSLSTLRKLDRETNAQFSLQITAEDGGKKSTTKSLVVHITDVNDNAPVFTEPEGYYFSVDEGKAGLTVGIVTAVDTDEGINAEVIYSLKPVEDYLKFTIDDSSGEIKTTSALDRESADQHKIRVLAKDKGLSNLQAEVNVVINVSDVNDHSPVFSKRHYVVAVKEQLPAHVILNLTATDRDVGINSAFLYSILSGDSDNSFVIDPVSGALSTTGPLDREQHDSYILLIRVSDLHGNNSYGVVFDDSTVVEVVVENTNDHRPLFASPLYHVEIYENITTGTAILKLSAQDRDDNVNMALRYSIVSGNTLERFFIDVFSGVIYVKSSIDRDPPRNESSFLLTIMAKDGGEISFNSTTKVPSQFTVDSSSGVISSYQPFDYDEKPNTYTLTLTATDKGMPPLSGNTTIIVELENVNDNTPMFTQNKFFFIALEGSYVDSSKVVGEVTAVDKDQDDKNSAYGELKYEFVNQTSFYRDHQWPLDREDAGKVLDVRAGVQGELKNGAKVVFDPDLGNVVSLEASEAWLLMGDFKDNCISNPSLCAEGLSIAFWVKFVSGQYVISSGGASGFATGFDFYRESAAGDFRLVLQNSTSEWSLKLNDIPTDWFYFTFTWSVEAGLRYFQDGQLIASTQAPEKVTRGSDIFTSLTIGKPNNVESPQYYGNLSVSDLLIWRKRLTDEEVLHSYKISRHVTGKDMPSSPQYKDKFALSDYGVITAIGVLDRETKANYSFEVRAMDLDPIHPRYNTTVVAMQVLDANDNPPVFENASYFADLLEHSSVGFVALQVRADDTDQGVKSVVSYSIVSGNVRNAFTIDVMTGEIKVARDLDREDMHQYVLGVEASDGGSPSLQSTVQVTIDIADLNDNAPSITPSSYIAGVMENLPSGQSVLSLSVKDADHGSNGRVTFSVNSNKFAVNLTTGILYTTQPLDREEQAQYQLTVVATDGGGGAAKSTSVSLEVNVEDQNDNRPQFTESVYLVAISENATVSSSIIRVSADDPDYGNNADLIFTLTGGDGVFAINRTSGVISIVTKVDRETKPNGYSLIVTARDHGYPVPQSSTVLVNVTVSDVNDNAPRFDKFTYLAEIREDSDIGAVVTAVHAVDEDEELAGEIVYSITAGNDGGVFSIDSSGNITVIKKLDRETKSAYELTVTAQDRAGEPKSASVEVDVNIADANDNPPFFRALPLTILISESALPGMPVYTLIADDPDVGSNKVLTYAGYSAEGKFAINADTGVITTIGKLDFEKQQNYTFYVVAMDQGTPPLNSSKLHVNITLVDENDNNPKFERPMYSVEVWENETIGGHVVQVKATERDSAIGSRIGYNISAGDPYGQFKIFYDSGIIVVLKPLDREIIPNYTLRVRATDNGNPPRYGETSVTILLKDINDRTPVFQFQDYQSETSEDSSVGTSVTTVEATDKDSLENTVLTYSILSGDPNGNFGITTTKSGGKYLGVITVAKPLDRETKDLYKLIIFVSDGLHNSSVILEIRLTDVNDRNPEFNASIQYSADVPEMSPSGLFVLRVRATDADLGDNARITYSLEGSDGKFTVEANTGEIRTGPAYLDREGKGVYRMTVVATDTGNKQGRKEVTVHVTDINDNSPKFVPQVMTVTLTEGNDTAGIYVIQVNATDSDAGDNKNITYSINGGNLGDVFLIDGNTGLITTYKDLDREAPGLAVDKHGRGVYTLLVAATDHGSPKQRNTATVHVLIEDINDNTPLFPPNGYNVKISEGAKANSDVIAAVAVDPDAGNNGKLVYELISGNTGGDFSLDPQTAMIRTRKNLERQQTFSYNLTIGVSDQGKPARIATGSYGTVKVKSHVDREQRNNYTLTVTAADGGVPLSRKAFATVFVTVVDVNDNAPKFTQAMYTGNIMENSIAGTTVNMHQKIKATDLDEGLYGEIRYHLNGSERHQFAIDPITGIISTRKFPLPTLDHERIENYSFFAVAVDETGFGHASSVPVRIQVIDVNDNVPRFEPTTKSATISEDSPVGFSVTNVFAVDPDHNLNGKVSYSLISGADGKFEIGRSDGVIRVIGDLDREMKEHYVLNVSALDGSYYPLEGFGFVHVTLSDVNDNIPRFEKLVYKVTISEDSSVGSLLVNLTAKDPDYGLNSDVSYSMSHPKFTIDPKTGSVTTTGKLDRETQDTYSFIVRVQDGGGLGSSVAVNVVISDTNDNSPYFLSERYKTDVIDKTPVGTIVLTIVAEDKDVHENSRIVYLIADAKDDLFSVDPEDGFIKVHKPINRIDLLRRDVIDVNGSFVFKVVARDQGIISRSSNITVEMNIVDAGDDSPVFNRSSYVVNVTENQPSGTPILQVVVSKHRPGAVLAYSIVSLQDEFQIERSTGEISTLMLLDREVRDDYVFTVPAMDNGQTPLSGYTSVTVHVTDENDNAPHFQFLSPHKMTVMEDVPLGTRVGRVEALDSDAGENAVFEYAITHANIGPGQSMISIHSDCETPLGLEKGDVKASDTRATSTYTVPNEDYSPTQGRLNNKVFNQFGISYKGAWCAATNNKKQYLQIDFRGMRKVTKVATQGRPGSNDYVKTFKLSFSLDGSSFEFHRVVFQGNNDGGSTNTNRVLPPFHARYVRVHPQSWNGRICMRLELYGCESTGKDEVTLPFIIDPDTGYVSTSYSLDRELQEKYIMTVEAKDKGSPPLRSNTTLEVLVIDTNDNPPVFTRPEYTAPVPENAFGGYQVIRVTALDADEGSNAAVSYNIVDGAGDKFIIEELSGIVRPSGRLDYESMRDKFYVLNISASDHGQPQLTSFVLLNITVTDFNDNQPQFSQNSYTLRVSEDTKVDTYFDQITATDEDTGANAKITYSLKDDMGTFFISPETGQLNLIESLDREKKDLYRLTLVATDNGAHRLSSEAEVFVEVLDVNDNFPKFTRRLYERKLVENVAVATVVQVVRANDADVGKNGNVRYMISAGNKAGLFSIDEITGEISVAKPLDREADNSLKISVLAEDGGEPKKTDQSEVEFFLTDVNDNSPVIRPQKSTASVFENVNTGSFVYDVNATDDDIMMNGRVEYAIMHGEEGKFVINATSGVITTSGALDREKKDSYSLIVMARDKGTVPYMDFGTVDVKILDMNDNTPLFTSTFGPFLATENEPENTTIGKVFAEDKDIGKNAEITYSITGGDSENCFEIDGASGRIFTRKPLDRERITHYDLSVAATNVASSPPLSSGTIVRVNVLDTNDEAPRFSVPSYNETVSEGAKAGTSIVKVSAQDKDLGTNSRVLYKILYDEITANVFGMNQDSGIMTLKNNIDEEEYRHFMVIVEAKDLGSPQSLSSVVPVYVIVDDVNDNQPNFDKTFYSASVTEAAPIGRSVLKVRATDQDMGSNAEITYKITVGDDRGDFRIDDTGTVFVNKGLDRERHPTYTLEVRAYNYETKAFNETSRPRERNVDAEGYLYDTSTLMIAILDINDNAPRFIRPLFTGGVAEAASFNTYIMKVKATDRDAGNFSAVQYRISSGNDGGFFKIDEDTGFITTASNFRGKKGERFEIKVSAHDNHGKPPTNEAEGEATVQIFVLIDEQRVTLKAEVDPSLIDRNKEEFISVLNNITEAEVNIEAIFKVFSENTDGKQMVNSEVLFHAVDVNTQTIVTSDEVLSTIEKYPDQLETLYARWKIRAPISATTQSPTEDGGLGNAELALIILGSVVGLLLLLGLCFALKTRCRVKKREMYNSPRARRKLGTTNRNGSWSYYDDVIGTIEDKSVASVRMSHPYGSDPGMYSGSDYVLTKKGHSLEDRIWDDEADCYLSQDSNSKIESYLDDDGESEHGAAGSDISQESSAHSSKLTADGMVITKV</sequence>
<dbReference type="FunFam" id="2.60.40.60:FF:000080">
    <property type="entry name" value="FAT atypical cadherin 1"/>
    <property type="match status" value="1"/>
</dbReference>
<feature type="domain" description="Cadherin" evidence="17">
    <location>
        <begin position="1687"/>
        <end position="1790"/>
    </location>
</feature>
<feature type="domain" description="Cadherin" evidence="17">
    <location>
        <begin position="2109"/>
        <end position="2210"/>
    </location>
</feature>
<dbReference type="Pfam" id="PF00028">
    <property type="entry name" value="Cadherin"/>
    <property type="match status" value="34"/>
</dbReference>
<dbReference type="SUPFAM" id="SSF49785">
    <property type="entry name" value="Galactose-binding domain-like"/>
    <property type="match status" value="1"/>
</dbReference>
<feature type="domain" description="Cadherin" evidence="17">
    <location>
        <begin position="2783"/>
        <end position="2895"/>
    </location>
</feature>
<feature type="domain" description="Cadherin" evidence="17">
    <location>
        <begin position="2326"/>
        <end position="2468"/>
    </location>
</feature>
<evidence type="ECO:0000256" key="4">
    <source>
        <dbReference type="ARBA" id="ARBA00022729"/>
    </source>
</evidence>
<name>A0A2B4S9B2_STYPI</name>
<feature type="compositionally biased region" description="Polar residues" evidence="13">
    <location>
        <begin position="4381"/>
        <end position="4393"/>
    </location>
</feature>
<dbReference type="SUPFAM" id="SSF49899">
    <property type="entry name" value="Concanavalin A-like lectins/glucanases"/>
    <property type="match status" value="1"/>
</dbReference>
<feature type="domain" description="Cadherin" evidence="17">
    <location>
        <begin position="3590"/>
        <end position="3693"/>
    </location>
</feature>
<evidence type="ECO:0000256" key="6">
    <source>
        <dbReference type="ARBA" id="ARBA00022837"/>
    </source>
</evidence>
<keyword evidence="7" id="KW-0130">Cell adhesion</keyword>
<dbReference type="PRINTS" id="PR00205">
    <property type="entry name" value="CADHERIN"/>
</dbReference>
<feature type="domain" description="Cadherin" evidence="17">
    <location>
        <begin position="3382"/>
        <end position="3484"/>
    </location>
</feature>
<dbReference type="Gene3D" id="2.60.120.260">
    <property type="entry name" value="Galactose-binding domain-like"/>
    <property type="match status" value="1"/>
</dbReference>
<feature type="domain" description="Cadherin" evidence="17">
    <location>
        <begin position="1791"/>
        <end position="1894"/>
    </location>
</feature>
<keyword evidence="9 14" id="KW-0472">Membrane</keyword>
<keyword evidence="6 12" id="KW-0106">Calcium</keyword>
<dbReference type="Pfam" id="PF23206">
    <property type="entry name" value="PCDH15_12th"/>
    <property type="match status" value="1"/>
</dbReference>
<feature type="domain" description="Cadherin" evidence="17">
    <location>
        <begin position="1480"/>
        <end position="1581"/>
    </location>
</feature>
<dbReference type="PROSITE" id="PS50268">
    <property type="entry name" value="CADHERIN_2"/>
    <property type="match status" value="35"/>
</dbReference>
<feature type="domain" description="Cadherin" evidence="17">
    <location>
        <begin position="350"/>
        <end position="452"/>
    </location>
</feature>
<evidence type="ECO:0000256" key="7">
    <source>
        <dbReference type="ARBA" id="ARBA00022889"/>
    </source>
</evidence>
<dbReference type="SMART" id="SM00231">
    <property type="entry name" value="FA58C"/>
    <property type="match status" value="1"/>
</dbReference>
<feature type="domain" description="Cadherin" evidence="17">
    <location>
        <begin position="33"/>
        <end position="136"/>
    </location>
</feature>
<feature type="domain" description="Cadherin" evidence="17">
    <location>
        <begin position="2469"/>
        <end position="2579"/>
    </location>
</feature>
<keyword evidence="5" id="KW-0677">Repeat</keyword>
<evidence type="ECO:0000313" key="19">
    <source>
        <dbReference type="Proteomes" id="UP000225706"/>
    </source>
</evidence>
<keyword evidence="10" id="KW-1015">Disulfide bond</keyword>
<feature type="domain" description="F5/8 type C" evidence="16">
    <location>
        <begin position="3054"/>
        <end position="3206"/>
    </location>
</feature>
<dbReference type="GO" id="GO:0007156">
    <property type="term" value="P:homophilic cell adhesion via plasma membrane adhesion molecules"/>
    <property type="evidence" value="ECO:0007669"/>
    <property type="project" value="InterPro"/>
</dbReference>
<dbReference type="Gene3D" id="2.60.40.60">
    <property type="entry name" value="Cadherins"/>
    <property type="match status" value="37"/>
</dbReference>
<dbReference type="Gene3D" id="2.60.120.200">
    <property type="match status" value="1"/>
</dbReference>
<evidence type="ECO:0000256" key="15">
    <source>
        <dbReference type="SAM" id="SignalP"/>
    </source>
</evidence>
<dbReference type="PROSITE" id="PS50022">
    <property type="entry name" value="FA58C_3"/>
    <property type="match status" value="1"/>
</dbReference>
<dbReference type="InterPro" id="IPR020894">
    <property type="entry name" value="Cadherin_CS"/>
</dbReference>
<dbReference type="InterPro" id="IPR002126">
    <property type="entry name" value="Cadherin-like_dom"/>
</dbReference>
<dbReference type="CDD" id="cd00057">
    <property type="entry name" value="FA58C"/>
    <property type="match status" value="1"/>
</dbReference>
<dbReference type="Pfam" id="PF00754">
    <property type="entry name" value="F5_F8_type_C"/>
    <property type="match status" value="1"/>
</dbReference>
<evidence type="ECO:0000256" key="11">
    <source>
        <dbReference type="ARBA" id="ARBA00023180"/>
    </source>
</evidence>
<keyword evidence="4 15" id="KW-0732">Signal</keyword>
<dbReference type="PANTHER" id="PTHR24025:SF31">
    <property type="entry name" value="NEURAL-CADHERIN"/>
    <property type="match status" value="1"/>
</dbReference>
<feature type="domain" description="Cadherin" evidence="17">
    <location>
        <begin position="3218"/>
        <end position="3275"/>
    </location>
</feature>
<dbReference type="PANTHER" id="PTHR24025">
    <property type="entry name" value="DESMOGLEIN FAMILY MEMBER"/>
    <property type="match status" value="1"/>
</dbReference>
<evidence type="ECO:0000256" key="8">
    <source>
        <dbReference type="ARBA" id="ARBA00022989"/>
    </source>
</evidence>
<evidence type="ECO:0000259" key="17">
    <source>
        <dbReference type="PROSITE" id="PS50268"/>
    </source>
</evidence>
<reference evidence="19" key="1">
    <citation type="journal article" date="2017" name="bioRxiv">
        <title>Comparative analysis of the genomes of Stylophora pistillata and Acropora digitifera provides evidence for extensive differences between species of corals.</title>
        <authorList>
            <person name="Voolstra C.R."/>
            <person name="Li Y."/>
            <person name="Liew Y.J."/>
            <person name="Baumgarten S."/>
            <person name="Zoccola D."/>
            <person name="Flot J.-F."/>
            <person name="Tambutte S."/>
            <person name="Allemand D."/>
            <person name="Aranda M."/>
        </authorList>
    </citation>
    <scope>NUCLEOTIDE SEQUENCE [LARGE SCALE GENOMIC DNA]</scope>
</reference>
<dbReference type="PROSITE" id="PS01286">
    <property type="entry name" value="FA58C_2"/>
    <property type="match status" value="1"/>
</dbReference>
<evidence type="ECO:0000256" key="3">
    <source>
        <dbReference type="ARBA" id="ARBA00022692"/>
    </source>
</evidence>
<keyword evidence="3 14" id="KW-0812">Transmembrane</keyword>
<evidence type="ECO:0000256" key="2">
    <source>
        <dbReference type="ARBA" id="ARBA00022536"/>
    </source>
</evidence>
<gene>
    <name evidence="18" type="primary">CDH23</name>
    <name evidence="18" type="ORF">AWC38_SpisGene8842</name>
</gene>
<feature type="domain" description="Cadherin" evidence="17">
    <location>
        <begin position="2000"/>
        <end position="2107"/>
    </location>
</feature>
<dbReference type="CDD" id="cd11304">
    <property type="entry name" value="Cadherin_repeat"/>
    <property type="match status" value="35"/>
</dbReference>
<feature type="domain" description="Cadherin" evidence="17">
    <location>
        <begin position="3800"/>
        <end position="3906"/>
    </location>
</feature>
<feature type="domain" description="Cadherin" evidence="17">
    <location>
        <begin position="3704"/>
        <end position="3799"/>
    </location>
</feature>
<evidence type="ECO:0000259" key="16">
    <source>
        <dbReference type="PROSITE" id="PS50022"/>
    </source>
</evidence>
<feature type="domain" description="Cadherin" evidence="17">
    <location>
        <begin position="879"/>
        <end position="1034"/>
    </location>
</feature>
<dbReference type="Proteomes" id="UP000225706">
    <property type="component" value="Unassembled WGS sequence"/>
</dbReference>
<feature type="chain" id="PRO_5013355698" evidence="15">
    <location>
        <begin position="25"/>
        <end position="4403"/>
    </location>
</feature>
<dbReference type="InterPro" id="IPR013320">
    <property type="entry name" value="ConA-like_dom_sf"/>
</dbReference>
<dbReference type="FunFam" id="2.60.40.60:FF:000181">
    <property type="entry name" value="Predicted protein"/>
    <property type="match status" value="2"/>
</dbReference>
<evidence type="ECO:0000256" key="5">
    <source>
        <dbReference type="ARBA" id="ARBA00022737"/>
    </source>
</evidence>
<dbReference type="InterPro" id="IPR000421">
    <property type="entry name" value="FA58C"/>
</dbReference>
<protein>
    <submittedName>
        <fullName evidence="18">Cadherin-23</fullName>
    </submittedName>
</protein>
<feature type="domain" description="Cadherin" evidence="17">
    <location>
        <begin position="3276"/>
        <end position="3381"/>
    </location>
</feature>
<dbReference type="FunFam" id="2.60.40.60:FF:000013">
    <property type="entry name" value="Cadherin EGF LAG seven-pass G-type receptor"/>
    <property type="match status" value="1"/>
</dbReference>
<dbReference type="FunFam" id="2.60.40.60:FF:000015">
    <property type="entry name" value="FAT atypical cadherin 1"/>
    <property type="match status" value="2"/>
</dbReference>
<feature type="domain" description="Cadherin" evidence="17">
    <location>
        <begin position="3485"/>
        <end position="3589"/>
    </location>
</feature>
<evidence type="ECO:0000313" key="18">
    <source>
        <dbReference type="EMBL" id="PFX26471.1"/>
    </source>
</evidence>
<feature type="domain" description="Cadherin" evidence="17">
    <location>
        <begin position="1895"/>
        <end position="1999"/>
    </location>
</feature>
<dbReference type="InterPro" id="IPR056989">
    <property type="entry name" value="PCDH15_12th_dom"/>
</dbReference>
<feature type="domain" description="Cadherin" evidence="17">
    <location>
        <begin position="3907"/>
        <end position="4027"/>
    </location>
</feature>
<dbReference type="FunFam" id="2.60.40.60:FF:000024">
    <property type="entry name" value="FAT atypical cadherin 3"/>
    <property type="match status" value="2"/>
</dbReference>
<feature type="domain" description="Cadherin" evidence="17">
    <location>
        <begin position="137"/>
        <end position="245"/>
    </location>
</feature>
<dbReference type="EMBL" id="LSMT01000125">
    <property type="protein sequence ID" value="PFX26471.1"/>
    <property type="molecule type" value="Genomic_DNA"/>
</dbReference>
<feature type="domain" description="Cadherin" evidence="17">
    <location>
        <begin position="2998"/>
        <end position="3078"/>
    </location>
</feature>
<feature type="domain" description="Cadherin" evidence="17">
    <location>
        <begin position="1582"/>
        <end position="1686"/>
    </location>
</feature>
<keyword evidence="2" id="KW-0245">EGF-like domain</keyword>
<feature type="domain" description="Cadherin" evidence="17">
    <location>
        <begin position="2211"/>
        <end position="2325"/>
    </location>
</feature>
<feature type="transmembrane region" description="Helical" evidence="14">
    <location>
        <begin position="4246"/>
        <end position="4267"/>
    </location>
</feature>
<comment type="caution">
    <text evidence="18">The sequence shown here is derived from an EMBL/GenBank/DDBJ whole genome shotgun (WGS) entry which is preliminary data.</text>
</comment>
<feature type="domain" description="Cadherin" evidence="17">
    <location>
        <begin position="246"/>
        <end position="349"/>
    </location>
</feature>
<dbReference type="SMART" id="SM00112">
    <property type="entry name" value="CA"/>
    <property type="match status" value="34"/>
</dbReference>
<feature type="domain" description="Cadherin" evidence="17">
    <location>
        <begin position="2580"/>
        <end position="2683"/>
    </location>
</feature>
<dbReference type="FunFam" id="2.60.40.60:FF:000020">
    <property type="entry name" value="Dachsous cadherin-related 1b"/>
    <property type="match status" value="17"/>
</dbReference>
<evidence type="ECO:0000256" key="14">
    <source>
        <dbReference type="SAM" id="Phobius"/>
    </source>
</evidence>
<dbReference type="InterPro" id="IPR050971">
    <property type="entry name" value="Cadherin-domain_protein"/>
</dbReference>
<evidence type="ECO:0000256" key="12">
    <source>
        <dbReference type="PROSITE-ProRule" id="PRU00043"/>
    </source>
</evidence>
<dbReference type="GO" id="GO:0005509">
    <property type="term" value="F:calcium ion binding"/>
    <property type="evidence" value="ECO:0007669"/>
    <property type="project" value="UniProtKB-UniRule"/>
</dbReference>